<keyword evidence="1" id="KW-0732">Signal</keyword>
<evidence type="ECO:0000256" key="1">
    <source>
        <dbReference type="SAM" id="SignalP"/>
    </source>
</evidence>
<proteinExistence type="predicted"/>
<evidence type="ECO:0000313" key="3">
    <source>
        <dbReference type="Proteomes" id="UP001652409"/>
    </source>
</evidence>
<name>A0ABT2TW62_9FIRM</name>
<dbReference type="Proteomes" id="UP001652409">
    <property type="component" value="Unassembled WGS sequence"/>
</dbReference>
<evidence type="ECO:0000313" key="2">
    <source>
        <dbReference type="EMBL" id="MCU6766016.1"/>
    </source>
</evidence>
<protein>
    <recommendedName>
        <fullName evidence="4">Cell wall binding repeat-containing protein</fullName>
    </recommendedName>
</protein>
<keyword evidence="3" id="KW-1185">Reference proteome</keyword>
<dbReference type="RefSeq" id="WP_158421938.1">
    <property type="nucleotide sequence ID" value="NZ_JAOQJL010000022.1"/>
</dbReference>
<feature type="chain" id="PRO_5047137067" description="Cell wall binding repeat-containing protein" evidence="1">
    <location>
        <begin position="21"/>
        <end position="493"/>
    </location>
</feature>
<gene>
    <name evidence="2" type="ORF">OCV61_11410</name>
</gene>
<organism evidence="2 3">
    <name type="scientific">Blautia ammoniilytica</name>
    <dbReference type="NCBI Taxonomy" id="2981782"/>
    <lineage>
        <taxon>Bacteria</taxon>
        <taxon>Bacillati</taxon>
        <taxon>Bacillota</taxon>
        <taxon>Clostridia</taxon>
        <taxon>Lachnospirales</taxon>
        <taxon>Lachnospiraceae</taxon>
        <taxon>Blautia</taxon>
    </lineage>
</organism>
<reference evidence="2 3" key="1">
    <citation type="journal article" date="2021" name="ISME Commun">
        <title>Automated analysis of genomic sequences facilitates high-throughput and comprehensive description of bacteria.</title>
        <authorList>
            <person name="Hitch T.C.A."/>
        </authorList>
    </citation>
    <scope>NUCLEOTIDE SEQUENCE [LARGE SCALE GENOMIC DNA]</scope>
    <source>
        <strain evidence="2 3">Sanger_23</strain>
    </source>
</reference>
<feature type="signal peptide" evidence="1">
    <location>
        <begin position="1"/>
        <end position="20"/>
    </location>
</feature>
<accession>A0ABT2TW62</accession>
<evidence type="ECO:0008006" key="4">
    <source>
        <dbReference type="Google" id="ProtNLM"/>
    </source>
</evidence>
<comment type="caution">
    <text evidence="2">The sequence shown here is derived from an EMBL/GenBank/DDBJ whole genome shotgun (WGS) entry which is preliminary data.</text>
</comment>
<dbReference type="EMBL" id="JAOQJL010000022">
    <property type="protein sequence ID" value="MCU6766016.1"/>
    <property type="molecule type" value="Genomic_DNA"/>
</dbReference>
<sequence length="493" mass="55662">MKRKTFTSIMILTLTGTAFGVIPCNFTFAEETEYAQEENDVDFAKIAGIWRNENNSGEEILTLTEDGMFVYQMEEDTVQGYLKYTDEYGDGNGRYDMFNRVGIWIAGFYLDSETSLHMGNVDGAIFYKESNEDADAAESESENVYENPSVYVLMSSKRYTGLQPLYNDSNWEGGYFYSDMTADGMTVIVNCSAKNDAVSDKDEKEIRKKFAELVSACEISGYKEKKNKKLTKKFSYPVYNLSFKTGANEDTCLWKMVYIQTDDNTYGYAYKMNIDWADEMLEEYKNAINSLELTEIFNMDNTGNNTGTGTGTGTEYDPSAEGQSLEVFIAYFDSWYQYGDLNAMNLRLYGEGTWEIYNSRNTDGSGGYLFDSGTFETSGTTALQLFSLDGNHVADVSLDGNGDLFIYPVQEGYGNIYAEAAFSRESDSIAYEAQTAGDDYVENSDPGDGDYLGTPYYWYDGEGNVMYFDGVEDLYMGTDDVFYIDEEGRLCQY</sequence>